<evidence type="ECO:0000256" key="5">
    <source>
        <dbReference type="ARBA" id="ARBA00022825"/>
    </source>
</evidence>
<evidence type="ECO:0000313" key="10">
    <source>
        <dbReference type="EMBL" id="SFE35533.1"/>
    </source>
</evidence>
<dbReference type="PANTHER" id="PTHR14218:SF15">
    <property type="entry name" value="TRIPEPTIDYL-PEPTIDASE 1"/>
    <property type="match status" value="1"/>
</dbReference>
<proteinExistence type="predicted"/>
<dbReference type="Pfam" id="PF09286">
    <property type="entry name" value="Pro-kuma_activ"/>
    <property type="match status" value="1"/>
</dbReference>
<protein>
    <submittedName>
        <fullName evidence="10">Kumamolisin</fullName>
    </submittedName>
</protein>
<dbReference type="Gene3D" id="3.40.50.200">
    <property type="entry name" value="Peptidase S8/S53 domain"/>
    <property type="match status" value="1"/>
</dbReference>
<dbReference type="PROSITE" id="PS51695">
    <property type="entry name" value="SEDOLISIN"/>
    <property type="match status" value="1"/>
</dbReference>
<keyword evidence="5" id="KW-0720">Serine protease</keyword>
<keyword evidence="8" id="KW-0732">Signal</keyword>
<dbReference type="CDD" id="cd11377">
    <property type="entry name" value="Pro-peptidase_S53"/>
    <property type="match status" value="1"/>
</dbReference>
<dbReference type="Pfam" id="PF00082">
    <property type="entry name" value="Peptidase_S8"/>
    <property type="match status" value="1"/>
</dbReference>
<dbReference type="SUPFAM" id="SSF52743">
    <property type="entry name" value="Subtilisin-like"/>
    <property type="match status" value="1"/>
</dbReference>
<dbReference type="OrthoDB" id="5481934at2"/>
<keyword evidence="3" id="KW-0479">Metal-binding</keyword>
<dbReference type="Proteomes" id="UP000199400">
    <property type="component" value="Unassembled WGS sequence"/>
</dbReference>
<accession>A0A1I1ZXW6</accession>
<organism evidence="10 11">
    <name type="scientific">Nannocystis exedens</name>
    <dbReference type="NCBI Taxonomy" id="54"/>
    <lineage>
        <taxon>Bacteria</taxon>
        <taxon>Pseudomonadati</taxon>
        <taxon>Myxococcota</taxon>
        <taxon>Polyangia</taxon>
        <taxon>Nannocystales</taxon>
        <taxon>Nannocystaceae</taxon>
        <taxon>Nannocystis</taxon>
    </lineage>
</organism>
<dbReference type="GO" id="GO:0046872">
    <property type="term" value="F:metal ion binding"/>
    <property type="evidence" value="ECO:0007669"/>
    <property type="project" value="UniProtKB-KW"/>
</dbReference>
<sequence length="595" mass="64285">MMIRAGHAVGRLVGVASWWAALALVAGCGEPEAVGTATASFGSGTGSVDDGFETMVGWSGSSGWVTTGPDDPVGPCGDDPTCLPPSEMVPTAKPDGLPSPLPGVYDDQGPAPPDAGFRALLGFPTRQRELLESRVALMYAPGSPLFRSYMTVEQWMAEHAPDPTEVALIENWLRSRGFTIDFEAKNRLLVQFSGTVADFNATFQTELHICMRKNPLWDDPPFPVYCTLDRFTLPKFVAERTNGLATADLPAEKGELTPEVGKVVPDPPGPEAYGPRAFYGAYNMHPLFDAGFTGRGSSVGVVAAGTYHAIDLQIFWKSFGVERALPKRVPVMEPVFERVTETALDVQWATALAPGAEAVVYEGPDARNTSLLFTWNHAIAADEVDVLTFSFAHREDSEPKPLRHQYDESALMGAAIGMTLVSASGDSGKPDTPCSSPYVTCVGGTQLIASQEGVIEKEWAWQMSGSGLAKTFARPYWQDADVTADRRAMADLALSSSTEYPMWMRRWAKWEFFGGTSFAAPAFAGMIAVVNGYRRSLGLPRVGFLNPILYGHQPTRSTFRDILYGFTEHYQAGPGWDYPTGLGAPDVAMLALALP</sequence>
<evidence type="ECO:0000256" key="2">
    <source>
        <dbReference type="ARBA" id="ARBA00022670"/>
    </source>
</evidence>
<gene>
    <name evidence="10" type="ORF">SAMN02745121_03980</name>
</gene>
<dbReference type="GO" id="GO:0006508">
    <property type="term" value="P:proteolysis"/>
    <property type="evidence" value="ECO:0007669"/>
    <property type="project" value="UniProtKB-KW"/>
</dbReference>
<keyword evidence="6" id="KW-0106">Calcium</keyword>
<dbReference type="GO" id="GO:0004252">
    <property type="term" value="F:serine-type endopeptidase activity"/>
    <property type="evidence" value="ECO:0007669"/>
    <property type="project" value="InterPro"/>
</dbReference>
<comment type="cofactor">
    <cofactor evidence="1">
        <name>Ca(2+)</name>
        <dbReference type="ChEBI" id="CHEBI:29108"/>
    </cofactor>
</comment>
<dbReference type="PANTHER" id="PTHR14218">
    <property type="entry name" value="PROTEASE S8 TRIPEPTIDYL PEPTIDASE I CLN2"/>
    <property type="match status" value="1"/>
</dbReference>
<dbReference type="InterPro" id="IPR023828">
    <property type="entry name" value="Peptidase_S8_Ser-AS"/>
</dbReference>
<dbReference type="InterPro" id="IPR015366">
    <property type="entry name" value="S53_propep"/>
</dbReference>
<dbReference type="InterPro" id="IPR000209">
    <property type="entry name" value="Peptidase_S8/S53_dom"/>
</dbReference>
<name>A0A1I1ZXW6_9BACT</name>
<feature type="domain" description="Peptidase S53" evidence="9">
    <location>
        <begin position="272"/>
        <end position="595"/>
    </location>
</feature>
<feature type="chain" id="PRO_5011504037" evidence="8">
    <location>
        <begin position="21"/>
        <end position="595"/>
    </location>
</feature>
<keyword evidence="11" id="KW-1185">Reference proteome</keyword>
<keyword evidence="7" id="KW-0865">Zymogen</keyword>
<dbReference type="SMART" id="SM00944">
    <property type="entry name" value="Pro-kuma_activ"/>
    <property type="match status" value="1"/>
</dbReference>
<dbReference type="STRING" id="54.SAMN02745121_03980"/>
<evidence type="ECO:0000259" key="9">
    <source>
        <dbReference type="PROSITE" id="PS51695"/>
    </source>
</evidence>
<reference evidence="11" key="1">
    <citation type="submission" date="2016-10" db="EMBL/GenBank/DDBJ databases">
        <authorList>
            <person name="Varghese N."/>
            <person name="Submissions S."/>
        </authorList>
    </citation>
    <scope>NUCLEOTIDE SEQUENCE [LARGE SCALE GENOMIC DNA]</scope>
    <source>
        <strain evidence="11">ATCC 25963</strain>
    </source>
</reference>
<evidence type="ECO:0000313" key="11">
    <source>
        <dbReference type="Proteomes" id="UP000199400"/>
    </source>
</evidence>
<evidence type="ECO:0000256" key="1">
    <source>
        <dbReference type="ARBA" id="ARBA00001913"/>
    </source>
</evidence>
<dbReference type="InterPro" id="IPR050819">
    <property type="entry name" value="Tripeptidyl-peptidase_I"/>
</dbReference>
<dbReference type="PROSITE" id="PS00138">
    <property type="entry name" value="SUBTILASE_SER"/>
    <property type="match status" value="1"/>
</dbReference>
<keyword evidence="2" id="KW-0645">Protease</keyword>
<dbReference type="InterPro" id="IPR036852">
    <property type="entry name" value="Peptidase_S8/S53_dom_sf"/>
</dbReference>
<feature type="signal peptide" evidence="8">
    <location>
        <begin position="1"/>
        <end position="20"/>
    </location>
</feature>
<evidence type="ECO:0000256" key="3">
    <source>
        <dbReference type="ARBA" id="ARBA00022723"/>
    </source>
</evidence>
<dbReference type="EMBL" id="FOMX01000012">
    <property type="protein sequence ID" value="SFE35533.1"/>
    <property type="molecule type" value="Genomic_DNA"/>
</dbReference>
<keyword evidence="4" id="KW-0378">Hydrolase</keyword>
<dbReference type="CDD" id="cd04056">
    <property type="entry name" value="Peptidases_S53"/>
    <property type="match status" value="1"/>
</dbReference>
<dbReference type="InterPro" id="IPR030400">
    <property type="entry name" value="Sedolisin_dom"/>
</dbReference>
<dbReference type="GO" id="GO:0008240">
    <property type="term" value="F:tripeptidyl-peptidase activity"/>
    <property type="evidence" value="ECO:0007669"/>
    <property type="project" value="TreeGrafter"/>
</dbReference>
<dbReference type="SUPFAM" id="SSF54897">
    <property type="entry name" value="Protease propeptides/inhibitors"/>
    <property type="match status" value="1"/>
</dbReference>
<dbReference type="AlphaFoldDB" id="A0A1I1ZXW6"/>
<dbReference type="PROSITE" id="PS51257">
    <property type="entry name" value="PROKAR_LIPOPROTEIN"/>
    <property type="match status" value="1"/>
</dbReference>
<evidence type="ECO:0000256" key="6">
    <source>
        <dbReference type="ARBA" id="ARBA00022837"/>
    </source>
</evidence>
<evidence type="ECO:0000256" key="7">
    <source>
        <dbReference type="ARBA" id="ARBA00023145"/>
    </source>
</evidence>
<evidence type="ECO:0000256" key="4">
    <source>
        <dbReference type="ARBA" id="ARBA00022801"/>
    </source>
</evidence>
<evidence type="ECO:0000256" key="8">
    <source>
        <dbReference type="SAM" id="SignalP"/>
    </source>
</evidence>